<dbReference type="Gene3D" id="1.10.10.10">
    <property type="entry name" value="Winged helix-like DNA-binding domain superfamily/Winged helix DNA-binding domain"/>
    <property type="match status" value="1"/>
</dbReference>
<evidence type="ECO:0000256" key="1">
    <source>
        <dbReference type="SAM" id="MobiDB-lite"/>
    </source>
</evidence>
<feature type="domain" description="HTH iclR-type" evidence="2">
    <location>
        <begin position="23"/>
        <end position="66"/>
    </location>
</feature>
<gene>
    <name evidence="3" type="ORF">ACFQGU_17120</name>
</gene>
<accession>A0ABW1T666</accession>
<evidence type="ECO:0000313" key="4">
    <source>
        <dbReference type="Proteomes" id="UP001596138"/>
    </source>
</evidence>
<dbReference type="InterPro" id="IPR036388">
    <property type="entry name" value="WH-like_DNA-bd_sf"/>
</dbReference>
<evidence type="ECO:0000259" key="2">
    <source>
        <dbReference type="Pfam" id="PF09339"/>
    </source>
</evidence>
<dbReference type="InterPro" id="IPR036390">
    <property type="entry name" value="WH_DNA-bd_sf"/>
</dbReference>
<proteinExistence type="predicted"/>
<keyword evidence="4" id="KW-1185">Reference proteome</keyword>
<dbReference type="RefSeq" id="WP_386768908.1">
    <property type="nucleotide sequence ID" value="NZ_JBHSTI010000051.1"/>
</dbReference>
<protein>
    <submittedName>
        <fullName evidence="3">Helix-turn-helix transcriptional regulator</fullName>
    </submittedName>
</protein>
<sequence>MSLQDRFARPEPSAGETEATGRRVLDLLAQKGQALTVAEITAGTGQHANTVRSHLALLVEMGRVEVVPENRTRPGRPKLLYRATEAAEPADPYRALAAELAAAAGDTAHSPGEAAGHRLAKAQREKVAPGAEAITPEASIEMAVDGLEVLGFETTTDPLGDRLYLSTCPFADLARQDRAICRLHHEMLHGFFDELGSGVTVRRLDIFIKDDLCVAHLNRPDLRPAPAPQTAGDSPTPWEQ</sequence>
<organism evidence="3 4">
    <name type="scientific">Longivirga aurantiaca</name>
    <dbReference type="NCBI Taxonomy" id="1837743"/>
    <lineage>
        <taxon>Bacteria</taxon>
        <taxon>Bacillati</taxon>
        <taxon>Actinomycetota</taxon>
        <taxon>Actinomycetes</taxon>
        <taxon>Sporichthyales</taxon>
        <taxon>Sporichthyaceae</taxon>
        <taxon>Longivirga</taxon>
    </lineage>
</organism>
<dbReference type="Proteomes" id="UP001596138">
    <property type="component" value="Unassembled WGS sequence"/>
</dbReference>
<name>A0ABW1T666_9ACTN</name>
<evidence type="ECO:0000313" key="3">
    <source>
        <dbReference type="EMBL" id="MFC6239595.1"/>
    </source>
</evidence>
<dbReference type="CDD" id="cd00090">
    <property type="entry name" value="HTH_ARSR"/>
    <property type="match status" value="1"/>
</dbReference>
<feature type="compositionally biased region" description="Polar residues" evidence="1">
    <location>
        <begin position="231"/>
        <end position="240"/>
    </location>
</feature>
<dbReference type="Pfam" id="PF09339">
    <property type="entry name" value="HTH_IclR"/>
    <property type="match status" value="1"/>
</dbReference>
<dbReference type="InterPro" id="IPR011991">
    <property type="entry name" value="ArsR-like_HTH"/>
</dbReference>
<dbReference type="EMBL" id="JBHSTI010000051">
    <property type="protein sequence ID" value="MFC6239595.1"/>
    <property type="molecule type" value="Genomic_DNA"/>
</dbReference>
<dbReference type="SUPFAM" id="SSF46785">
    <property type="entry name" value="Winged helix' DNA-binding domain"/>
    <property type="match status" value="1"/>
</dbReference>
<dbReference type="InterPro" id="IPR005471">
    <property type="entry name" value="Tscrpt_reg_IclR_N"/>
</dbReference>
<reference evidence="4" key="1">
    <citation type="journal article" date="2019" name="Int. J. Syst. Evol. Microbiol.">
        <title>The Global Catalogue of Microorganisms (GCM) 10K type strain sequencing project: providing services to taxonomists for standard genome sequencing and annotation.</title>
        <authorList>
            <consortium name="The Broad Institute Genomics Platform"/>
            <consortium name="The Broad Institute Genome Sequencing Center for Infectious Disease"/>
            <person name="Wu L."/>
            <person name="Ma J."/>
        </authorList>
    </citation>
    <scope>NUCLEOTIDE SEQUENCE [LARGE SCALE GENOMIC DNA]</scope>
    <source>
        <strain evidence="4">CGMCC 4.7317</strain>
    </source>
</reference>
<feature type="region of interest" description="Disordered" evidence="1">
    <location>
        <begin position="219"/>
        <end position="240"/>
    </location>
</feature>
<comment type="caution">
    <text evidence="3">The sequence shown here is derived from an EMBL/GenBank/DDBJ whole genome shotgun (WGS) entry which is preliminary data.</text>
</comment>